<protein>
    <submittedName>
        <fullName evidence="1">Uncharacterized protein</fullName>
    </submittedName>
</protein>
<dbReference type="SUPFAM" id="SSF101690">
    <property type="entry name" value="PAZ domain"/>
    <property type="match status" value="1"/>
</dbReference>
<evidence type="ECO:0000313" key="2">
    <source>
        <dbReference type="EMBL" id="KAL3088372.1"/>
    </source>
</evidence>
<dbReference type="AlphaFoldDB" id="A0ABD2JBF0"/>
<evidence type="ECO:0000313" key="1">
    <source>
        <dbReference type="EMBL" id="KAL3087933.1"/>
    </source>
</evidence>
<organism evidence="1 3">
    <name type="scientific">Heterodera trifolii</name>
    <dbReference type="NCBI Taxonomy" id="157864"/>
    <lineage>
        <taxon>Eukaryota</taxon>
        <taxon>Metazoa</taxon>
        <taxon>Ecdysozoa</taxon>
        <taxon>Nematoda</taxon>
        <taxon>Chromadorea</taxon>
        <taxon>Rhabditida</taxon>
        <taxon>Tylenchina</taxon>
        <taxon>Tylenchomorpha</taxon>
        <taxon>Tylenchoidea</taxon>
        <taxon>Heteroderidae</taxon>
        <taxon>Heteroderinae</taxon>
        <taxon>Heterodera</taxon>
    </lineage>
</organism>
<sequence>MQRAIKHFQQSFSLDTVEQLYAHFKEEILSAPGEYYPNPLCVVDCVHIVNDDHPDLPVFVEGTLDLIGGLELYSTCYPRTEAGTINWSEVLYLELKDMMICRGESARCRCAQPIINNNNLSHYQLIVDELDHWLMDNHQHNQRDVVEREEDGGNADRLTWLQTVHLKNNIMISANSLSFHSAGSLLAYRGFLSITVEQHLYVRHRVRLRFPFLPCVAQYGGNHHHYYFPLELLEICSRQTDEFA</sequence>
<keyword evidence="3" id="KW-1185">Reference proteome</keyword>
<dbReference type="InterPro" id="IPR036085">
    <property type="entry name" value="PAZ_dom_sf"/>
</dbReference>
<evidence type="ECO:0000313" key="3">
    <source>
        <dbReference type="Proteomes" id="UP001620626"/>
    </source>
</evidence>
<accession>A0ABD2JBF0</accession>
<proteinExistence type="predicted"/>
<dbReference type="Proteomes" id="UP001620626">
    <property type="component" value="Unassembled WGS sequence"/>
</dbReference>
<gene>
    <name evidence="1" type="ORF">niasHT_028314</name>
    <name evidence="2" type="ORF">niasHT_028725</name>
</gene>
<name>A0ABD2JBF0_9BILA</name>
<comment type="caution">
    <text evidence="1">The sequence shown here is derived from an EMBL/GenBank/DDBJ whole genome shotgun (WGS) entry which is preliminary data.</text>
</comment>
<dbReference type="CDD" id="cd02846">
    <property type="entry name" value="PAZ_argonaute_like"/>
    <property type="match status" value="1"/>
</dbReference>
<dbReference type="Gene3D" id="2.170.260.10">
    <property type="entry name" value="paz domain"/>
    <property type="match status" value="1"/>
</dbReference>
<dbReference type="EMBL" id="JBICBT010001008">
    <property type="protein sequence ID" value="KAL3087933.1"/>
    <property type="molecule type" value="Genomic_DNA"/>
</dbReference>
<reference evidence="1 3" key="1">
    <citation type="submission" date="2024-10" db="EMBL/GenBank/DDBJ databases">
        <authorList>
            <person name="Kim D."/>
        </authorList>
    </citation>
    <scope>NUCLEOTIDE SEQUENCE [LARGE SCALE GENOMIC DNA]</scope>
    <source>
        <strain evidence="1">BH-2024</strain>
    </source>
</reference>
<dbReference type="EMBL" id="JBICBT010001001">
    <property type="protein sequence ID" value="KAL3088372.1"/>
    <property type="molecule type" value="Genomic_DNA"/>
</dbReference>